<dbReference type="InterPro" id="IPR003607">
    <property type="entry name" value="HD/PDEase_dom"/>
</dbReference>
<dbReference type="EMBL" id="AP025592">
    <property type="protein sequence ID" value="BDG07982.1"/>
    <property type="molecule type" value="Genomic_DNA"/>
</dbReference>
<dbReference type="InterPro" id="IPR006675">
    <property type="entry name" value="HDIG_dom"/>
</dbReference>
<dbReference type="Pfam" id="PF08668">
    <property type="entry name" value="HDOD"/>
    <property type="match status" value="1"/>
</dbReference>
<reference evidence="3" key="1">
    <citation type="journal article" date="2022" name="Int. J. Syst. Evol. Microbiol.">
        <title>Anaeromyxobacter oryzae sp. nov., Anaeromyxobacter diazotrophicus sp. nov. and Anaeromyxobacter paludicola sp. nov., isolated from paddy soils.</title>
        <authorList>
            <person name="Itoh H."/>
            <person name="Xu Z."/>
            <person name="Mise K."/>
            <person name="Masuda Y."/>
            <person name="Ushijima N."/>
            <person name="Hayakawa C."/>
            <person name="Shiratori Y."/>
            <person name="Senoo K."/>
        </authorList>
    </citation>
    <scope>NUCLEOTIDE SEQUENCE [LARGE SCALE GENOMIC DNA]</scope>
    <source>
        <strain evidence="3">Red630</strain>
    </source>
</reference>
<dbReference type="NCBIfam" id="TIGR00277">
    <property type="entry name" value="HDIG"/>
    <property type="match status" value="1"/>
</dbReference>
<gene>
    <name evidence="2" type="ORF">AMPC_10950</name>
</gene>
<dbReference type="PROSITE" id="PS51833">
    <property type="entry name" value="HDOD"/>
    <property type="match status" value="1"/>
</dbReference>
<dbReference type="Proteomes" id="UP001162734">
    <property type="component" value="Chromosome"/>
</dbReference>
<dbReference type="PANTHER" id="PTHR33525:SF3">
    <property type="entry name" value="RIBONUCLEASE Y"/>
    <property type="match status" value="1"/>
</dbReference>
<dbReference type="InterPro" id="IPR052340">
    <property type="entry name" value="RNase_Y/CdgJ"/>
</dbReference>
<dbReference type="CDD" id="cd00077">
    <property type="entry name" value="HDc"/>
    <property type="match status" value="1"/>
</dbReference>
<dbReference type="SMART" id="SM00471">
    <property type="entry name" value="HDc"/>
    <property type="match status" value="1"/>
</dbReference>
<proteinExistence type="predicted"/>
<evidence type="ECO:0000313" key="2">
    <source>
        <dbReference type="EMBL" id="BDG07982.1"/>
    </source>
</evidence>
<accession>A0ABM7X842</accession>
<sequence length="287" mass="30674">MITPDRIAGAIAQLPTLSTVATRLWSLTRDERSSVADFEAVIRPDPALTANLLRYANSAWFAPRSRAESVRQAVVLLGVKRVCEVATLAAAARVVPPRLPGYGLDALGFWQHCVAVAVLSERLSGELGLRPPDLTFTAGLLHDIGKLAICSFVADQSDEILSGLREGLSFVSAERRVLGLDHAEIGAAVARAWNLPPQVADVAAWHHDPGRAPDSVDRALVDLVHVADGLAQLVGFGNDVGELAREIDRGTRQRLGLKVQQLERAAGDCLEPIREMGALFAPAGGPR</sequence>
<dbReference type="RefSeq" id="WP_248345050.1">
    <property type="nucleotide sequence ID" value="NZ_AP025592.1"/>
</dbReference>
<evidence type="ECO:0000313" key="3">
    <source>
        <dbReference type="Proteomes" id="UP001162734"/>
    </source>
</evidence>
<name>A0ABM7X842_9BACT</name>
<evidence type="ECO:0000259" key="1">
    <source>
        <dbReference type="PROSITE" id="PS51833"/>
    </source>
</evidence>
<dbReference type="SUPFAM" id="SSF109604">
    <property type="entry name" value="HD-domain/PDEase-like"/>
    <property type="match status" value="1"/>
</dbReference>
<dbReference type="Gene3D" id="1.10.3210.10">
    <property type="entry name" value="Hypothetical protein af1432"/>
    <property type="match status" value="1"/>
</dbReference>
<keyword evidence="3" id="KW-1185">Reference proteome</keyword>
<protein>
    <recommendedName>
        <fullName evidence="1">HDOD domain-containing protein</fullName>
    </recommendedName>
</protein>
<dbReference type="PANTHER" id="PTHR33525">
    <property type="match status" value="1"/>
</dbReference>
<organism evidence="2 3">
    <name type="scientific">Anaeromyxobacter paludicola</name>
    <dbReference type="NCBI Taxonomy" id="2918171"/>
    <lineage>
        <taxon>Bacteria</taxon>
        <taxon>Pseudomonadati</taxon>
        <taxon>Myxococcota</taxon>
        <taxon>Myxococcia</taxon>
        <taxon>Myxococcales</taxon>
        <taxon>Cystobacterineae</taxon>
        <taxon>Anaeromyxobacteraceae</taxon>
        <taxon>Anaeromyxobacter</taxon>
    </lineage>
</organism>
<dbReference type="InterPro" id="IPR013976">
    <property type="entry name" value="HDOD"/>
</dbReference>
<feature type="domain" description="HDOD" evidence="1">
    <location>
        <begin position="14"/>
        <end position="209"/>
    </location>
</feature>